<dbReference type="EMBL" id="SJPN01000004">
    <property type="protein sequence ID" value="TWU02156.1"/>
    <property type="molecule type" value="Genomic_DNA"/>
</dbReference>
<evidence type="ECO:0000313" key="2">
    <source>
        <dbReference type="EMBL" id="TWU02156.1"/>
    </source>
</evidence>
<gene>
    <name evidence="2" type="ORF">Pla52n_32050</name>
</gene>
<evidence type="ECO:0000256" key="1">
    <source>
        <dbReference type="SAM" id="MobiDB-lite"/>
    </source>
</evidence>
<evidence type="ECO:0008006" key="4">
    <source>
        <dbReference type="Google" id="ProtNLM"/>
    </source>
</evidence>
<dbReference type="AlphaFoldDB" id="A0A5C6ASW1"/>
<proteinExistence type="predicted"/>
<feature type="compositionally biased region" description="Low complexity" evidence="1">
    <location>
        <begin position="19"/>
        <end position="31"/>
    </location>
</feature>
<feature type="region of interest" description="Disordered" evidence="1">
    <location>
        <begin position="1"/>
        <end position="36"/>
    </location>
</feature>
<dbReference type="OrthoDB" id="284712at2"/>
<dbReference type="RefSeq" id="WP_146520534.1">
    <property type="nucleotide sequence ID" value="NZ_CP151726.1"/>
</dbReference>
<name>A0A5C6ASW1_9BACT</name>
<evidence type="ECO:0000313" key="3">
    <source>
        <dbReference type="Proteomes" id="UP000320176"/>
    </source>
</evidence>
<keyword evidence="3" id="KW-1185">Reference proteome</keyword>
<comment type="caution">
    <text evidence="2">The sequence shown here is derived from an EMBL/GenBank/DDBJ whole genome shotgun (WGS) entry which is preliminary data.</text>
</comment>
<dbReference type="Proteomes" id="UP000320176">
    <property type="component" value="Unassembled WGS sequence"/>
</dbReference>
<reference evidence="2 3" key="1">
    <citation type="submission" date="2019-02" db="EMBL/GenBank/DDBJ databases">
        <title>Deep-cultivation of Planctomycetes and their phenomic and genomic characterization uncovers novel biology.</title>
        <authorList>
            <person name="Wiegand S."/>
            <person name="Jogler M."/>
            <person name="Boedeker C."/>
            <person name="Pinto D."/>
            <person name="Vollmers J."/>
            <person name="Rivas-Marin E."/>
            <person name="Kohn T."/>
            <person name="Peeters S.H."/>
            <person name="Heuer A."/>
            <person name="Rast P."/>
            <person name="Oberbeckmann S."/>
            <person name="Bunk B."/>
            <person name="Jeske O."/>
            <person name="Meyerdierks A."/>
            <person name="Storesund J.E."/>
            <person name="Kallscheuer N."/>
            <person name="Luecker S."/>
            <person name="Lage O.M."/>
            <person name="Pohl T."/>
            <person name="Merkel B.J."/>
            <person name="Hornburger P."/>
            <person name="Mueller R.-W."/>
            <person name="Bruemmer F."/>
            <person name="Labrenz M."/>
            <person name="Spormann A.M."/>
            <person name="Op Den Camp H."/>
            <person name="Overmann J."/>
            <person name="Amann R."/>
            <person name="Jetten M.S.M."/>
            <person name="Mascher T."/>
            <person name="Medema M.H."/>
            <person name="Devos D.P."/>
            <person name="Kaster A.-K."/>
            <person name="Ovreas L."/>
            <person name="Rohde M."/>
            <person name="Galperin M.Y."/>
            <person name="Jogler C."/>
        </authorList>
    </citation>
    <scope>NUCLEOTIDE SEQUENCE [LARGE SCALE GENOMIC DNA]</scope>
    <source>
        <strain evidence="2 3">Pla52n</strain>
    </source>
</reference>
<accession>A0A5C6ASW1</accession>
<sequence>MRIENSGSPIAPQQNAGKASQAASTNQSAASVGSSLTSIDVKSIESILALVADTSSIRDTVVADVKARIQTGEYLTKQSAVETANAILNL</sequence>
<organism evidence="2 3">
    <name type="scientific">Stieleria varia</name>
    <dbReference type="NCBI Taxonomy" id="2528005"/>
    <lineage>
        <taxon>Bacteria</taxon>
        <taxon>Pseudomonadati</taxon>
        <taxon>Planctomycetota</taxon>
        <taxon>Planctomycetia</taxon>
        <taxon>Pirellulales</taxon>
        <taxon>Pirellulaceae</taxon>
        <taxon>Stieleria</taxon>
    </lineage>
</organism>
<feature type="compositionally biased region" description="Polar residues" evidence="1">
    <location>
        <begin position="1"/>
        <end position="18"/>
    </location>
</feature>
<protein>
    <recommendedName>
        <fullName evidence="4">Anti-sigma-28 factor, FlgM</fullName>
    </recommendedName>
</protein>